<protein>
    <recommendedName>
        <fullName evidence="1">Nucleolar protein 10-like N-terminal domain-containing protein</fullName>
    </recommendedName>
</protein>
<proteinExistence type="predicted"/>
<dbReference type="RefSeq" id="XP_008074823.1">
    <property type="nucleotide sequence ID" value="XM_008076632.1"/>
</dbReference>
<dbReference type="PANTHER" id="PTHR14927:SF0">
    <property type="entry name" value="NUCLEOLAR PROTEIN 10"/>
    <property type="match status" value="1"/>
</dbReference>
<dbReference type="STRING" id="948595.L2GTU3"/>
<keyword evidence="3" id="KW-1185">Reference proteome</keyword>
<dbReference type="GeneID" id="19879680"/>
<dbReference type="InterPro" id="IPR056551">
    <property type="entry name" value="Beta-prop_NOL10_N"/>
</dbReference>
<dbReference type="HOGENOM" id="CLU_009923_1_0_1"/>
<dbReference type="PANTHER" id="PTHR14927">
    <property type="entry name" value="NUCLEOLAR PROTEIN 10"/>
    <property type="match status" value="1"/>
</dbReference>
<evidence type="ECO:0000313" key="3">
    <source>
        <dbReference type="Proteomes" id="UP000011081"/>
    </source>
</evidence>
<dbReference type="OMA" id="YKLRIPH"/>
<dbReference type="InterPro" id="IPR036322">
    <property type="entry name" value="WD40_repeat_dom_sf"/>
</dbReference>
<organism evidence="2 3">
    <name type="scientific">Vavraia culicis (isolate floridensis)</name>
    <name type="common">Microsporidian parasite</name>
    <dbReference type="NCBI Taxonomy" id="948595"/>
    <lineage>
        <taxon>Eukaryota</taxon>
        <taxon>Fungi</taxon>
        <taxon>Fungi incertae sedis</taxon>
        <taxon>Microsporidia</taxon>
        <taxon>Pleistophoridae</taxon>
        <taxon>Vavraia</taxon>
    </lineage>
</organism>
<dbReference type="SUPFAM" id="SSF50978">
    <property type="entry name" value="WD40 repeat-like"/>
    <property type="match status" value="1"/>
</dbReference>
<evidence type="ECO:0000313" key="2">
    <source>
        <dbReference type="EMBL" id="ELA46723.1"/>
    </source>
</evidence>
<dbReference type="InterPro" id="IPR015943">
    <property type="entry name" value="WD40/YVTN_repeat-like_dom_sf"/>
</dbReference>
<dbReference type="InParanoid" id="L2GTU3"/>
<dbReference type="Gene3D" id="2.130.10.10">
    <property type="entry name" value="YVTN repeat-like/Quinoprotein amine dehydrogenase"/>
    <property type="match status" value="1"/>
</dbReference>
<gene>
    <name evidence="2" type="ORF">VCUG_01809</name>
</gene>
<dbReference type="InterPro" id="IPR040382">
    <property type="entry name" value="NOL10/Enp2"/>
</dbReference>
<reference evidence="3" key="1">
    <citation type="submission" date="2011-03" db="EMBL/GenBank/DDBJ databases">
        <title>The genome sequence of Vavraia culicis strain floridensis.</title>
        <authorList>
            <consortium name="The Broad Institute Genome Sequencing Platform"/>
            <person name="Cuomo C."/>
            <person name="Becnel J."/>
            <person name="Sanscrainte N."/>
            <person name="Young S.K."/>
            <person name="Zeng Q."/>
            <person name="Gargeya S."/>
            <person name="Fitzgerald M."/>
            <person name="Haas B."/>
            <person name="Abouelleil A."/>
            <person name="Alvarado L."/>
            <person name="Arachchi H.M."/>
            <person name="Berlin A."/>
            <person name="Chapman S.B."/>
            <person name="Gearin G."/>
            <person name="Goldberg J."/>
            <person name="Griggs A."/>
            <person name="Gujja S."/>
            <person name="Hansen M."/>
            <person name="Heiman D."/>
            <person name="Howarth C."/>
            <person name="Larimer J."/>
            <person name="Lui A."/>
            <person name="MacDonald P.J.P."/>
            <person name="McCowen C."/>
            <person name="Montmayeur A."/>
            <person name="Murphy C."/>
            <person name="Neiman D."/>
            <person name="Pearson M."/>
            <person name="Priest M."/>
            <person name="Roberts A."/>
            <person name="Saif S."/>
            <person name="Shea T."/>
            <person name="Sisk P."/>
            <person name="Stolte C."/>
            <person name="Sykes S."/>
            <person name="Wortman J."/>
            <person name="Nusbaum C."/>
            <person name="Birren B."/>
        </authorList>
    </citation>
    <scope>NUCLEOTIDE SEQUENCE [LARGE SCALE GENOMIC DNA]</scope>
    <source>
        <strain evidence="3">floridensis</strain>
    </source>
</reference>
<dbReference type="GO" id="GO:0030686">
    <property type="term" value="C:90S preribosome"/>
    <property type="evidence" value="ECO:0007669"/>
    <property type="project" value="TreeGrafter"/>
</dbReference>
<feature type="domain" description="Nucleolar protein 10-like N-terminal" evidence="1">
    <location>
        <begin position="5"/>
        <end position="191"/>
    </location>
</feature>
<dbReference type="VEuPathDB" id="MicrosporidiaDB:VCUG_01809"/>
<dbReference type="OrthoDB" id="273340at2759"/>
<dbReference type="AlphaFoldDB" id="L2GTU3"/>
<evidence type="ECO:0000259" key="1">
    <source>
        <dbReference type="Pfam" id="PF23098"/>
    </source>
</evidence>
<dbReference type="GO" id="GO:0000462">
    <property type="term" value="P:maturation of SSU-rRNA from tricistronic rRNA transcript (SSU-rRNA, 5.8S rRNA, LSU-rRNA)"/>
    <property type="evidence" value="ECO:0007669"/>
    <property type="project" value="TreeGrafter"/>
</dbReference>
<dbReference type="EMBL" id="GL877435">
    <property type="protein sequence ID" value="ELA46723.1"/>
    <property type="molecule type" value="Genomic_DNA"/>
</dbReference>
<dbReference type="Proteomes" id="UP000011081">
    <property type="component" value="Unassembled WGS sequence"/>
</dbReference>
<dbReference type="FunCoup" id="L2GTU3">
    <property type="interactions" value="268"/>
</dbReference>
<dbReference type="GO" id="GO:0032040">
    <property type="term" value="C:small-subunit processome"/>
    <property type="evidence" value="ECO:0007669"/>
    <property type="project" value="TreeGrafter"/>
</dbReference>
<accession>L2GTU3</accession>
<dbReference type="Pfam" id="PF23098">
    <property type="entry name" value="Beta-prop_NOL10_N"/>
    <property type="match status" value="1"/>
</dbReference>
<sequence>MVTQVQIYKDFQFPTSCTKLRLNTDKTHIIATGTYQPRYKVYIVEDNTEFLERRMDTDIVDFCFLTRSPKKLAFLRNDKTIEFHMNYNVHYKLRIPHFGRCLNRFSDSLYFCTDRELHRLDLMRGVVSCVYNSTHELNSFCISKAHGLSALFSDGQLAFVDTRQNAPVKHVAFDENVVSGDFDANLMISIATNENFYMFDLRNMKPVVKSSVTGAKKVIHHGRHCFLAHLDGIDIYDTVSKVDTLSSKDISTFDLKDNIIFVGYHSSEIKTYYTGTGIIPKWCSYAEKYITD</sequence>
<name>L2GTU3_VAVCU</name>